<dbReference type="Proteomes" id="UP000054144">
    <property type="component" value="Unassembled WGS sequence"/>
</dbReference>
<sequence>MFCKSNLPKGYDGGRFHLVELGVYVDLNKPVAIYFQGLRYHGGTPVRAPPGVTEIDPAALRLVMIFYPQAAVLSGEVIHAVGAQPSGRPAEPPMGNAAFTASEDDVSPPHIVASTGKQDRTFRLAPEMTLPLFDDAQQHIQSPESNYAQDGIIVMGEYSLLLFLARAIVQLACALLRQLPFAVAWDIQVNADLMLQSISFRPPNSDRVRMDPWPLAPTVHTGASVQHGERSQARNECRDRWNERCRSAARFIPSVAGSYSAYADVETPPPETANSYKCKAKEKGGGKGSGKDKGSGKGKGSGQHEGGGQDKGSGQDKGGSKDKTKSQPRGFTKKKSGEPGEDSLGHSGMQEARNQSIWDIHCRSNMEPLPTHVDTDVGNCVNLESGAGVGMTPSTGDVSMASQHL</sequence>
<organism evidence="2 3">
    <name type="scientific">Fistulina hepatica ATCC 64428</name>
    <dbReference type="NCBI Taxonomy" id="1128425"/>
    <lineage>
        <taxon>Eukaryota</taxon>
        <taxon>Fungi</taxon>
        <taxon>Dikarya</taxon>
        <taxon>Basidiomycota</taxon>
        <taxon>Agaricomycotina</taxon>
        <taxon>Agaricomycetes</taxon>
        <taxon>Agaricomycetidae</taxon>
        <taxon>Agaricales</taxon>
        <taxon>Fistulinaceae</taxon>
        <taxon>Fistulina</taxon>
    </lineage>
</organism>
<evidence type="ECO:0000313" key="2">
    <source>
        <dbReference type="EMBL" id="KIY48994.1"/>
    </source>
</evidence>
<keyword evidence="3" id="KW-1185">Reference proteome</keyword>
<feature type="region of interest" description="Disordered" evidence="1">
    <location>
        <begin position="262"/>
        <end position="349"/>
    </location>
</feature>
<feature type="compositionally biased region" description="Basic and acidic residues" evidence="1">
    <location>
        <begin position="279"/>
        <end position="295"/>
    </location>
</feature>
<accession>A0A0D7AF08</accession>
<protein>
    <submittedName>
        <fullName evidence="2">Uncharacterized protein</fullName>
    </submittedName>
</protein>
<dbReference type="AlphaFoldDB" id="A0A0D7AF08"/>
<feature type="compositionally biased region" description="Basic and acidic residues" evidence="1">
    <location>
        <begin position="227"/>
        <end position="238"/>
    </location>
</feature>
<evidence type="ECO:0000313" key="3">
    <source>
        <dbReference type="Proteomes" id="UP000054144"/>
    </source>
</evidence>
<feature type="compositionally biased region" description="Gly residues" evidence="1">
    <location>
        <begin position="297"/>
        <end position="317"/>
    </location>
</feature>
<reference evidence="2 3" key="1">
    <citation type="journal article" date="2015" name="Fungal Genet. Biol.">
        <title>Evolution of novel wood decay mechanisms in Agaricales revealed by the genome sequences of Fistulina hepatica and Cylindrobasidium torrendii.</title>
        <authorList>
            <person name="Floudas D."/>
            <person name="Held B.W."/>
            <person name="Riley R."/>
            <person name="Nagy L.G."/>
            <person name="Koehler G."/>
            <person name="Ransdell A.S."/>
            <person name="Younus H."/>
            <person name="Chow J."/>
            <person name="Chiniquy J."/>
            <person name="Lipzen A."/>
            <person name="Tritt A."/>
            <person name="Sun H."/>
            <person name="Haridas S."/>
            <person name="LaButti K."/>
            <person name="Ohm R.A."/>
            <person name="Kues U."/>
            <person name="Blanchette R.A."/>
            <person name="Grigoriev I.V."/>
            <person name="Minto R.E."/>
            <person name="Hibbett D.S."/>
        </authorList>
    </citation>
    <scope>NUCLEOTIDE SEQUENCE [LARGE SCALE GENOMIC DNA]</scope>
    <source>
        <strain evidence="2 3">ATCC 64428</strain>
    </source>
</reference>
<evidence type="ECO:0000256" key="1">
    <source>
        <dbReference type="SAM" id="MobiDB-lite"/>
    </source>
</evidence>
<dbReference type="EMBL" id="KN881758">
    <property type="protein sequence ID" value="KIY48994.1"/>
    <property type="molecule type" value="Genomic_DNA"/>
</dbReference>
<dbReference type="OrthoDB" id="3061143at2759"/>
<name>A0A0D7AF08_9AGAR</name>
<proteinExistence type="predicted"/>
<feature type="region of interest" description="Disordered" evidence="1">
    <location>
        <begin position="219"/>
        <end position="238"/>
    </location>
</feature>
<gene>
    <name evidence="2" type="ORF">FISHEDRAFT_58575</name>
</gene>